<dbReference type="EMBL" id="JARBHB010000010">
    <property type="protein sequence ID" value="KAJ8874491.1"/>
    <property type="molecule type" value="Genomic_DNA"/>
</dbReference>
<comment type="caution">
    <text evidence="2">The sequence shown here is derived from an EMBL/GenBank/DDBJ whole genome shotgun (WGS) entry which is preliminary data.</text>
</comment>
<name>A0ABQ9GR67_9NEOP</name>
<evidence type="ECO:0000313" key="3">
    <source>
        <dbReference type="Proteomes" id="UP001159363"/>
    </source>
</evidence>
<dbReference type="Proteomes" id="UP001159363">
    <property type="component" value="Chromosome 9"/>
</dbReference>
<feature type="domain" description="Tc1-like transposase DDE" evidence="1">
    <location>
        <begin position="102"/>
        <end position="154"/>
    </location>
</feature>
<proteinExistence type="predicted"/>
<keyword evidence="3" id="KW-1185">Reference proteome</keyword>
<evidence type="ECO:0000313" key="2">
    <source>
        <dbReference type="EMBL" id="KAJ8874491.1"/>
    </source>
</evidence>
<reference evidence="2 3" key="1">
    <citation type="submission" date="2023-02" db="EMBL/GenBank/DDBJ databases">
        <title>LHISI_Scaffold_Assembly.</title>
        <authorList>
            <person name="Stuart O.P."/>
            <person name="Cleave R."/>
            <person name="Magrath M.J.L."/>
            <person name="Mikheyev A.S."/>
        </authorList>
    </citation>
    <scope>NUCLEOTIDE SEQUENCE [LARGE SCALE GENOMIC DNA]</scope>
    <source>
        <strain evidence="2">Daus_M_001</strain>
        <tissue evidence="2">Leg muscle</tissue>
    </source>
</reference>
<gene>
    <name evidence="2" type="ORF">PR048_025351</name>
</gene>
<dbReference type="Pfam" id="PF13358">
    <property type="entry name" value="DDE_3"/>
    <property type="match status" value="1"/>
</dbReference>
<dbReference type="InterPro" id="IPR036397">
    <property type="entry name" value="RNaseH_sf"/>
</dbReference>
<accession>A0ABQ9GR67</accession>
<evidence type="ECO:0000259" key="1">
    <source>
        <dbReference type="Pfam" id="PF13358"/>
    </source>
</evidence>
<sequence>MDVAEASCLYSAVSGIGSGRELGYGAQRSSGEWYKPGAYSASTITKCPFLHRRVFGGALPLRFLPPHYLFLPTLAKKSARRLSSHSLHERKLKYRSQGAQDDNARCHVSRATMQWYADNNVRRLDWPAQSPDLNPIEHLWDELDRRVMARQAWPKSMEWLQEEWRRIPVDVLQTLVESMPDRVVAVIAARGATVAERLACSPPTKANRAQSPAGPPDFHKWESCRTMPLVGESCRESPVSPAAVFNSITLIGSQDLAVKSRPNLFIHSSISRTVNRSGVKRPADTRYLLEAGRCPSEEAATAGRRLRSTPGAPALGLRWKPTGEDRRGVGARELAAGGEGGEGVRAHPFLVPGTTVTPPSPPSTTLSTLQQLIPSFCAG</sequence>
<organism evidence="2 3">
    <name type="scientific">Dryococelus australis</name>
    <dbReference type="NCBI Taxonomy" id="614101"/>
    <lineage>
        <taxon>Eukaryota</taxon>
        <taxon>Metazoa</taxon>
        <taxon>Ecdysozoa</taxon>
        <taxon>Arthropoda</taxon>
        <taxon>Hexapoda</taxon>
        <taxon>Insecta</taxon>
        <taxon>Pterygota</taxon>
        <taxon>Neoptera</taxon>
        <taxon>Polyneoptera</taxon>
        <taxon>Phasmatodea</taxon>
        <taxon>Verophasmatodea</taxon>
        <taxon>Anareolatae</taxon>
        <taxon>Phasmatidae</taxon>
        <taxon>Eurycanthinae</taxon>
        <taxon>Dryococelus</taxon>
    </lineage>
</organism>
<dbReference type="InterPro" id="IPR038717">
    <property type="entry name" value="Tc1-like_DDE_dom"/>
</dbReference>
<protein>
    <recommendedName>
        <fullName evidence="1">Tc1-like transposase DDE domain-containing protein</fullName>
    </recommendedName>
</protein>
<dbReference type="Gene3D" id="3.30.420.10">
    <property type="entry name" value="Ribonuclease H-like superfamily/Ribonuclease H"/>
    <property type="match status" value="1"/>
</dbReference>